<feature type="repeat" description="PPR" evidence="2">
    <location>
        <begin position="394"/>
        <end position="428"/>
    </location>
</feature>
<evidence type="ECO:0000313" key="4">
    <source>
        <dbReference type="EMBL" id="CAK9179617.1"/>
    </source>
</evidence>
<proteinExistence type="predicted"/>
<gene>
    <name evidence="3" type="ORF">ILEXP_LOCUS24100</name>
    <name evidence="4" type="ORF">ILEXP_LOCUS49556</name>
</gene>
<protein>
    <recommendedName>
        <fullName evidence="6">Pentatricopeptide repeat-containing protein</fullName>
    </recommendedName>
</protein>
<name>A0ABC8UD42_9AQUA</name>
<dbReference type="InterPro" id="IPR046848">
    <property type="entry name" value="E_motif"/>
</dbReference>
<dbReference type="FunFam" id="1.25.40.10:FF:000031">
    <property type="entry name" value="Pentatricopeptide repeat-containing protein mitochondrial"/>
    <property type="match status" value="1"/>
</dbReference>
<evidence type="ECO:0000256" key="1">
    <source>
        <dbReference type="ARBA" id="ARBA00022737"/>
    </source>
</evidence>
<feature type="repeat" description="PPR" evidence="2">
    <location>
        <begin position="161"/>
        <end position="195"/>
    </location>
</feature>
<dbReference type="PROSITE" id="PS51375">
    <property type="entry name" value="PPR"/>
    <property type="match status" value="3"/>
</dbReference>
<dbReference type="Pfam" id="PF20431">
    <property type="entry name" value="E_motif"/>
    <property type="match status" value="1"/>
</dbReference>
<dbReference type="Pfam" id="PF13041">
    <property type="entry name" value="PPR_2"/>
    <property type="match status" value="3"/>
</dbReference>
<evidence type="ECO:0000313" key="5">
    <source>
        <dbReference type="Proteomes" id="UP001642360"/>
    </source>
</evidence>
<organism evidence="4 5">
    <name type="scientific">Ilex paraguariensis</name>
    <name type="common">yerba mate</name>
    <dbReference type="NCBI Taxonomy" id="185542"/>
    <lineage>
        <taxon>Eukaryota</taxon>
        <taxon>Viridiplantae</taxon>
        <taxon>Streptophyta</taxon>
        <taxon>Embryophyta</taxon>
        <taxon>Tracheophyta</taxon>
        <taxon>Spermatophyta</taxon>
        <taxon>Magnoliopsida</taxon>
        <taxon>eudicotyledons</taxon>
        <taxon>Gunneridae</taxon>
        <taxon>Pentapetalae</taxon>
        <taxon>asterids</taxon>
        <taxon>campanulids</taxon>
        <taxon>Aquifoliales</taxon>
        <taxon>Aquifoliaceae</taxon>
        <taxon>Ilex</taxon>
    </lineage>
</organism>
<keyword evidence="5" id="KW-1185">Reference proteome</keyword>
<dbReference type="EMBL" id="CAUOFW020007551">
    <property type="protein sequence ID" value="CAK9179617.1"/>
    <property type="molecule type" value="Genomic_DNA"/>
</dbReference>
<dbReference type="InterPro" id="IPR011990">
    <property type="entry name" value="TPR-like_helical_dom_sf"/>
</dbReference>
<keyword evidence="1" id="KW-0677">Repeat</keyword>
<evidence type="ECO:0008006" key="6">
    <source>
        <dbReference type="Google" id="ProtNLM"/>
    </source>
</evidence>
<dbReference type="PANTHER" id="PTHR47926">
    <property type="entry name" value="PENTATRICOPEPTIDE REPEAT-CONTAINING PROTEIN"/>
    <property type="match status" value="1"/>
</dbReference>
<dbReference type="FunFam" id="1.25.40.10:FF:000442">
    <property type="entry name" value="Pentatricopeptide repeat-containing protein At3g49710"/>
    <property type="match status" value="1"/>
</dbReference>
<sequence>MERHLVNKLHSDLNINQLKQVHAVVITHYPNLTPLVTKKLLSQSCVDYACKVLDQIPQPDQSLHNSIISTYARLSLNKEAIQEFVSMHHQDAQMDCYTIPPVLKSCSSLHAKELGKQVHCLVTNSGFGSNVYIQTSLVDFYAKIGDVNSAKRIFDGILIKDPICYNCLISGYSKSGDVSTARKLFDELSEKTIVSWNAMLSCYAHNGDYLEGFRIFERMQVENFRVDEFTVVTVLSICAKLGNLNMGLRVKKFIDDNKLCSNMIVSTALLEMYVKCGAVDEARHEFDRMVERDVVCWSSMIAGYAQNGRSSEALELFEQMRSEQSKPNDVTHVSILSACAQLGSVEAGEHIGSYVEGLGLDSNAYVATALLVMYSKCGNIGKARQVFERMPQKDVVAWNSMIMGLAINGFAEDAIAIYDKMRKIEVKPDDITFVGLLTACVHAGLLELGLEFFRTMRVEHMISPKIEHYACIVDLFCRSGRLKQAYDFVGQMEVEPNAVIWGILLSASRIHLNVELAEISVNKLLELEPENSGNYVLLSNIYASVGRWQEALKMRCLMQSKGLQKTAAYSWIDLENKVHKFLVGDTSHPRSHDVYSAVEDLALHAAWLTYDFDSELLFS</sequence>
<dbReference type="InterPro" id="IPR046960">
    <property type="entry name" value="PPR_At4g14850-like_plant"/>
</dbReference>
<feature type="repeat" description="PPR" evidence="2">
    <location>
        <begin position="293"/>
        <end position="327"/>
    </location>
</feature>
<dbReference type="Gene3D" id="1.25.40.10">
    <property type="entry name" value="Tetratricopeptide repeat domain"/>
    <property type="match status" value="5"/>
</dbReference>
<dbReference type="Proteomes" id="UP001642360">
    <property type="component" value="Unassembled WGS sequence"/>
</dbReference>
<dbReference type="FunFam" id="1.25.40.10:FF:001093">
    <property type="entry name" value="Pentatricopeptide repeat-containing protein At2g34400"/>
    <property type="match status" value="1"/>
</dbReference>
<dbReference type="Pfam" id="PF01535">
    <property type="entry name" value="PPR"/>
    <property type="match status" value="2"/>
</dbReference>
<accession>A0ABC8UD42</accession>
<reference evidence="4 5" key="1">
    <citation type="submission" date="2024-02" db="EMBL/GenBank/DDBJ databases">
        <authorList>
            <person name="Vignale AGUSTIN F."/>
            <person name="Sosa J E."/>
            <person name="Modenutti C."/>
        </authorList>
    </citation>
    <scope>NUCLEOTIDE SEQUENCE [LARGE SCALE GENOMIC DNA]</scope>
</reference>
<dbReference type="SUPFAM" id="SSF48452">
    <property type="entry name" value="TPR-like"/>
    <property type="match status" value="1"/>
</dbReference>
<evidence type="ECO:0000256" key="2">
    <source>
        <dbReference type="PROSITE-ProRule" id="PRU00708"/>
    </source>
</evidence>
<dbReference type="EMBL" id="CAUOFW020002725">
    <property type="protein sequence ID" value="CAK9155693.1"/>
    <property type="molecule type" value="Genomic_DNA"/>
</dbReference>
<dbReference type="PANTHER" id="PTHR47926:SF537">
    <property type="entry name" value="PENTACOTRIPEPTIDE-REPEAT REGION OF PRORP DOMAIN-CONTAINING PROTEIN"/>
    <property type="match status" value="1"/>
</dbReference>
<dbReference type="NCBIfam" id="TIGR00756">
    <property type="entry name" value="PPR"/>
    <property type="match status" value="4"/>
</dbReference>
<comment type="caution">
    <text evidence="4">The sequence shown here is derived from an EMBL/GenBank/DDBJ whole genome shotgun (WGS) entry which is preliminary data.</text>
</comment>
<dbReference type="InterPro" id="IPR002885">
    <property type="entry name" value="PPR_rpt"/>
</dbReference>
<dbReference type="AlphaFoldDB" id="A0ABC8UD42"/>
<evidence type="ECO:0000313" key="3">
    <source>
        <dbReference type="EMBL" id="CAK9155693.1"/>
    </source>
</evidence>